<name>A0A267MN63_9FIRM</name>
<dbReference type="InterPro" id="IPR000182">
    <property type="entry name" value="GNAT_dom"/>
</dbReference>
<reference evidence="4 5" key="1">
    <citation type="submission" date="2017-06" db="EMBL/GenBank/DDBJ databases">
        <title>Draft genome sequence of anaerobic fermentative bacterium Anaeromicrobium sediminis DY2726D isolated from West Pacific Ocean sediments.</title>
        <authorList>
            <person name="Zeng X."/>
        </authorList>
    </citation>
    <scope>NUCLEOTIDE SEQUENCE [LARGE SCALE GENOMIC DNA]</scope>
    <source>
        <strain evidence="4 5">DY2726D</strain>
    </source>
</reference>
<evidence type="ECO:0000259" key="3">
    <source>
        <dbReference type="PROSITE" id="PS51186"/>
    </source>
</evidence>
<evidence type="ECO:0000256" key="2">
    <source>
        <dbReference type="ARBA" id="ARBA00023315"/>
    </source>
</evidence>
<dbReference type="Proteomes" id="UP000216024">
    <property type="component" value="Unassembled WGS sequence"/>
</dbReference>
<feature type="domain" description="N-acetyltransferase" evidence="3">
    <location>
        <begin position="1"/>
        <end position="139"/>
    </location>
</feature>
<dbReference type="PANTHER" id="PTHR42919">
    <property type="entry name" value="N-ALPHA-ACETYLTRANSFERASE"/>
    <property type="match status" value="1"/>
</dbReference>
<comment type="caution">
    <text evidence="4">The sequence shown here is derived from an EMBL/GenBank/DDBJ whole genome shotgun (WGS) entry which is preliminary data.</text>
</comment>
<dbReference type="AlphaFoldDB" id="A0A267MN63"/>
<dbReference type="InterPro" id="IPR051556">
    <property type="entry name" value="N-term/lysine_N-AcTrnsfr"/>
</dbReference>
<dbReference type="RefSeq" id="WP_095131614.1">
    <property type="nucleotide sequence ID" value="NZ_NIBG01000003.1"/>
</dbReference>
<evidence type="ECO:0000256" key="1">
    <source>
        <dbReference type="ARBA" id="ARBA00022679"/>
    </source>
</evidence>
<proteinExistence type="predicted"/>
<dbReference type="CDD" id="cd04301">
    <property type="entry name" value="NAT_SF"/>
    <property type="match status" value="1"/>
</dbReference>
<dbReference type="Pfam" id="PF00583">
    <property type="entry name" value="Acetyltransf_1"/>
    <property type="match status" value="1"/>
</dbReference>
<keyword evidence="2" id="KW-0012">Acyltransferase</keyword>
<dbReference type="InterPro" id="IPR016181">
    <property type="entry name" value="Acyl_CoA_acyltransferase"/>
</dbReference>
<dbReference type="PROSITE" id="PS51186">
    <property type="entry name" value="GNAT"/>
    <property type="match status" value="1"/>
</dbReference>
<dbReference type="Gene3D" id="3.40.630.30">
    <property type="match status" value="1"/>
</dbReference>
<organism evidence="4 5">
    <name type="scientific">Anaeromicrobium sediminis</name>
    <dbReference type="NCBI Taxonomy" id="1478221"/>
    <lineage>
        <taxon>Bacteria</taxon>
        <taxon>Bacillati</taxon>
        <taxon>Bacillota</taxon>
        <taxon>Clostridia</taxon>
        <taxon>Peptostreptococcales</taxon>
        <taxon>Thermotaleaceae</taxon>
        <taxon>Anaeromicrobium</taxon>
    </lineage>
</organism>
<keyword evidence="5" id="KW-1185">Reference proteome</keyword>
<gene>
    <name evidence="4" type="ORF">CCE28_05015</name>
</gene>
<dbReference type="OrthoDB" id="9787920at2"/>
<evidence type="ECO:0000313" key="5">
    <source>
        <dbReference type="Proteomes" id="UP000216024"/>
    </source>
</evidence>
<dbReference type="EMBL" id="NIBG01000003">
    <property type="protein sequence ID" value="PAB60263.1"/>
    <property type="molecule type" value="Genomic_DNA"/>
</dbReference>
<protein>
    <submittedName>
        <fullName evidence="4">GNAT family N-acetyltransferase</fullName>
    </submittedName>
</protein>
<sequence length="141" mass="16666">MKYIRTDNPKEEEISEIRNKLIEYNLSHIESKEVKPIAIFVSDEDDNKIGGISATTHGNWLEITFLWVDENLRGQKIGSKLLKDVEEEAIKRGCKYSFLDTFSFQARDFYIKLGYEEVFTLEEYPLTSKRHYFVKELMENK</sequence>
<evidence type="ECO:0000313" key="4">
    <source>
        <dbReference type="EMBL" id="PAB60263.1"/>
    </source>
</evidence>
<dbReference type="SUPFAM" id="SSF55729">
    <property type="entry name" value="Acyl-CoA N-acyltransferases (Nat)"/>
    <property type="match status" value="1"/>
</dbReference>
<dbReference type="GO" id="GO:0016747">
    <property type="term" value="F:acyltransferase activity, transferring groups other than amino-acyl groups"/>
    <property type="evidence" value="ECO:0007669"/>
    <property type="project" value="InterPro"/>
</dbReference>
<keyword evidence="1 4" id="KW-0808">Transferase</keyword>
<accession>A0A267MN63</accession>
<dbReference type="PANTHER" id="PTHR42919:SF8">
    <property type="entry name" value="N-ALPHA-ACETYLTRANSFERASE 50"/>
    <property type="match status" value="1"/>
</dbReference>